<evidence type="ECO:0000313" key="5">
    <source>
        <dbReference type="Proteomes" id="UP000007383"/>
    </source>
</evidence>
<proteinExistence type="predicted"/>
<dbReference type="RefSeq" id="WP_014455376.1">
    <property type="nucleotide sequence ID" value="NC_017098.1"/>
</dbReference>
<dbReference type="InterPro" id="IPR008972">
    <property type="entry name" value="Cupredoxin"/>
</dbReference>
<evidence type="ECO:0000256" key="2">
    <source>
        <dbReference type="ARBA" id="ARBA00023008"/>
    </source>
</evidence>
<keyword evidence="5" id="KW-1185">Reference proteome</keyword>
<dbReference type="InterPro" id="IPR033138">
    <property type="entry name" value="Cu_oxidase_CS"/>
</dbReference>
<gene>
    <name evidence="4" type="ordered locus">Spiaf_1314</name>
</gene>
<dbReference type="KEGG" id="sfc:Spiaf_1314"/>
<dbReference type="eggNOG" id="COG3794">
    <property type="taxonomic scope" value="Bacteria"/>
</dbReference>
<evidence type="ECO:0000259" key="3">
    <source>
        <dbReference type="Pfam" id="PF13473"/>
    </source>
</evidence>
<dbReference type="Pfam" id="PF13473">
    <property type="entry name" value="Cupredoxin_1"/>
    <property type="match status" value="1"/>
</dbReference>
<dbReference type="InterPro" id="IPR050845">
    <property type="entry name" value="Cu-binding_ET"/>
</dbReference>
<dbReference type="EMBL" id="CP003282">
    <property type="protein sequence ID" value="AFG37389.1"/>
    <property type="molecule type" value="Genomic_DNA"/>
</dbReference>
<dbReference type="PROSITE" id="PS00079">
    <property type="entry name" value="MULTICOPPER_OXIDASE1"/>
    <property type="match status" value="1"/>
</dbReference>
<protein>
    <submittedName>
        <fullName evidence="4">Plastocyanin</fullName>
    </submittedName>
</protein>
<dbReference type="STRING" id="889378.Spiaf_1314"/>
<dbReference type="GO" id="GO:0046872">
    <property type="term" value="F:metal ion binding"/>
    <property type="evidence" value="ECO:0007669"/>
    <property type="project" value="UniProtKB-KW"/>
</dbReference>
<dbReference type="OrthoDB" id="371148at2"/>
<dbReference type="Proteomes" id="UP000007383">
    <property type="component" value="Chromosome"/>
</dbReference>
<keyword evidence="2" id="KW-0186">Copper</keyword>
<feature type="domain" description="EfeO-type cupredoxin-like" evidence="3">
    <location>
        <begin position="58"/>
        <end position="142"/>
    </location>
</feature>
<dbReference type="SUPFAM" id="SSF49503">
    <property type="entry name" value="Cupredoxins"/>
    <property type="match status" value="1"/>
</dbReference>
<reference evidence="5" key="1">
    <citation type="journal article" date="2013" name="Stand. Genomic Sci.">
        <title>Complete genome sequence of the halophilic bacterium Spirochaeta africana type strain (Z-7692(T)) from the alkaline Lake Magadi in the East African Rift.</title>
        <authorList>
            <person name="Liolos K."/>
            <person name="Abt B."/>
            <person name="Scheuner C."/>
            <person name="Teshima H."/>
            <person name="Held B."/>
            <person name="Lapidus A."/>
            <person name="Nolan M."/>
            <person name="Lucas S."/>
            <person name="Deshpande S."/>
            <person name="Cheng J.F."/>
            <person name="Tapia R."/>
            <person name="Goodwin L.A."/>
            <person name="Pitluck S."/>
            <person name="Pagani I."/>
            <person name="Ivanova N."/>
            <person name="Mavromatis K."/>
            <person name="Mikhailova N."/>
            <person name="Huntemann M."/>
            <person name="Pati A."/>
            <person name="Chen A."/>
            <person name="Palaniappan K."/>
            <person name="Land M."/>
            <person name="Rohde M."/>
            <person name="Tindall B.J."/>
            <person name="Detter J.C."/>
            <person name="Goker M."/>
            <person name="Bristow J."/>
            <person name="Eisen J.A."/>
            <person name="Markowitz V."/>
            <person name="Hugenholtz P."/>
            <person name="Woyke T."/>
            <person name="Klenk H.P."/>
            <person name="Kyrpides N.C."/>
        </authorList>
    </citation>
    <scope>NUCLEOTIDE SEQUENCE</scope>
    <source>
        <strain evidence="5">ATCC 700263 / DSM 8902 / Z-7692</strain>
    </source>
</reference>
<evidence type="ECO:0000313" key="4">
    <source>
        <dbReference type="EMBL" id="AFG37389.1"/>
    </source>
</evidence>
<organism evidence="4 5">
    <name type="scientific">Spirochaeta africana (strain ATCC 700263 / DSM 8902 / Z-7692)</name>
    <dbReference type="NCBI Taxonomy" id="889378"/>
    <lineage>
        <taxon>Bacteria</taxon>
        <taxon>Pseudomonadati</taxon>
        <taxon>Spirochaetota</taxon>
        <taxon>Spirochaetia</taxon>
        <taxon>Spirochaetales</taxon>
        <taxon>Spirochaetaceae</taxon>
        <taxon>Spirochaeta</taxon>
    </lineage>
</organism>
<evidence type="ECO:0000256" key="1">
    <source>
        <dbReference type="ARBA" id="ARBA00022723"/>
    </source>
</evidence>
<dbReference type="PANTHER" id="PTHR38439:SF3">
    <property type="entry name" value="COPPER-RESISTANT CUPROPROTEIN COPI"/>
    <property type="match status" value="1"/>
</dbReference>
<accession>H9UIP6</accession>
<name>H9UIP6_SPIAZ</name>
<dbReference type="Gene3D" id="2.60.40.420">
    <property type="entry name" value="Cupredoxins - blue copper proteins"/>
    <property type="match status" value="1"/>
</dbReference>
<dbReference type="PATRIC" id="fig|889378.3.peg.1318"/>
<dbReference type="AlphaFoldDB" id="H9UIP6"/>
<keyword evidence="1" id="KW-0479">Metal-binding</keyword>
<dbReference type="InterPro" id="IPR028096">
    <property type="entry name" value="EfeO_Cupredoxin"/>
</dbReference>
<sequence length="151" mass="16017">MNTLQKRSTGYAVLGFVVAALMLAIPLSAQGQQESGHAGHGDQQAAAGNSEVEVFTPDADGVVEIEFSNRGFQYTPAAVQVPKGATVRIVYTSSGRHDWRLDGYGVGTAVLGNNQTETVEFTADTAGEFEFYCSVANHRAQGMAGRFIVAE</sequence>
<dbReference type="PANTHER" id="PTHR38439">
    <property type="entry name" value="AURACYANIN-B"/>
    <property type="match status" value="1"/>
</dbReference>
<dbReference type="HOGENOM" id="CLU_1730247_0_0_12"/>